<keyword evidence="5" id="KW-0378">Hydrolase</keyword>
<dbReference type="InterPro" id="IPR043502">
    <property type="entry name" value="DNA/RNA_pol_sf"/>
</dbReference>
<dbReference type="Pfam" id="PF17917">
    <property type="entry name" value="RT_RNaseH"/>
    <property type="match status" value="1"/>
</dbReference>
<evidence type="ECO:0000256" key="6">
    <source>
        <dbReference type="ARBA" id="ARBA00022918"/>
    </source>
</evidence>
<evidence type="ECO:0000256" key="5">
    <source>
        <dbReference type="ARBA" id="ARBA00022801"/>
    </source>
</evidence>
<keyword evidence="4" id="KW-0255">Endonuclease</keyword>
<evidence type="ECO:0000259" key="7">
    <source>
        <dbReference type="Pfam" id="PF17917"/>
    </source>
</evidence>
<dbReference type="EMBL" id="BKCJ010001876">
    <property type="protein sequence ID" value="GEU44663.1"/>
    <property type="molecule type" value="Genomic_DNA"/>
</dbReference>
<evidence type="ECO:0000313" key="8">
    <source>
        <dbReference type="EMBL" id="GEU44663.1"/>
    </source>
</evidence>
<keyword evidence="3" id="KW-0540">Nuclease</keyword>
<proteinExistence type="predicted"/>
<evidence type="ECO:0000256" key="4">
    <source>
        <dbReference type="ARBA" id="ARBA00022759"/>
    </source>
</evidence>
<dbReference type="PANTHER" id="PTHR34072">
    <property type="entry name" value="ENZYMATIC POLYPROTEIN-RELATED"/>
    <property type="match status" value="1"/>
</dbReference>
<dbReference type="AlphaFoldDB" id="A0A6L2K5L8"/>
<feature type="domain" description="Reverse transcriptase RNase H-like" evidence="7">
    <location>
        <begin position="53"/>
        <end position="99"/>
    </location>
</feature>
<dbReference type="GO" id="GO:0016787">
    <property type="term" value="F:hydrolase activity"/>
    <property type="evidence" value="ECO:0007669"/>
    <property type="project" value="UniProtKB-KW"/>
</dbReference>
<gene>
    <name evidence="8" type="ORF">Tci_016641</name>
</gene>
<dbReference type="GO" id="GO:0004519">
    <property type="term" value="F:endonuclease activity"/>
    <property type="evidence" value="ECO:0007669"/>
    <property type="project" value="UniProtKB-KW"/>
</dbReference>
<reference evidence="8" key="1">
    <citation type="journal article" date="2019" name="Sci. Rep.">
        <title>Draft genome of Tanacetum cinerariifolium, the natural source of mosquito coil.</title>
        <authorList>
            <person name="Yamashiro T."/>
            <person name="Shiraishi A."/>
            <person name="Satake H."/>
            <person name="Nakayama K."/>
        </authorList>
    </citation>
    <scope>NUCLEOTIDE SEQUENCE</scope>
</reference>
<dbReference type="SUPFAM" id="SSF56672">
    <property type="entry name" value="DNA/RNA polymerases"/>
    <property type="match status" value="1"/>
</dbReference>
<sequence length="301" mass="34045">MQEVVKKEIVKLLDTGIIYIIIDSPWVSPIQCVPKKGGITVVMNENDELLPTRAVTGWRIYLILSKTIVHTNHSALKHMIKKEEANPHLIRWTLLLQEFDIEIKDKKGIENVAANHLCEIDNNKTSDDSEIGDNFPGETLMEANTRDVFADFANYLVGDIIPKGMTYQQKNKFFSNSSTIFGKNPSFSKYVMTEATRALLKCGGVPPSYNSTLIINLKLLKHITLSPITPLDVQFNTPSPPSPFFSHPIPWNCLEAHGDSCLCCLYNRTLVFGLRDELQYMFSYIEHMLSRPPPPYLPPPP</sequence>
<dbReference type="InterPro" id="IPR041373">
    <property type="entry name" value="RT_RNaseH"/>
</dbReference>
<keyword evidence="2" id="KW-0548">Nucleotidyltransferase</keyword>
<evidence type="ECO:0000256" key="3">
    <source>
        <dbReference type="ARBA" id="ARBA00022722"/>
    </source>
</evidence>
<dbReference type="GO" id="GO:0003964">
    <property type="term" value="F:RNA-directed DNA polymerase activity"/>
    <property type="evidence" value="ECO:0007669"/>
    <property type="project" value="UniProtKB-KW"/>
</dbReference>
<organism evidence="8">
    <name type="scientific">Tanacetum cinerariifolium</name>
    <name type="common">Dalmatian daisy</name>
    <name type="synonym">Chrysanthemum cinerariifolium</name>
    <dbReference type="NCBI Taxonomy" id="118510"/>
    <lineage>
        <taxon>Eukaryota</taxon>
        <taxon>Viridiplantae</taxon>
        <taxon>Streptophyta</taxon>
        <taxon>Embryophyta</taxon>
        <taxon>Tracheophyta</taxon>
        <taxon>Spermatophyta</taxon>
        <taxon>Magnoliopsida</taxon>
        <taxon>eudicotyledons</taxon>
        <taxon>Gunneridae</taxon>
        <taxon>Pentapetalae</taxon>
        <taxon>asterids</taxon>
        <taxon>campanulids</taxon>
        <taxon>Asterales</taxon>
        <taxon>Asteraceae</taxon>
        <taxon>Asteroideae</taxon>
        <taxon>Anthemideae</taxon>
        <taxon>Anthemidinae</taxon>
        <taxon>Tanacetum</taxon>
    </lineage>
</organism>
<protein>
    <submittedName>
        <fullName evidence="8">Reverse transcriptase domain-containing protein</fullName>
    </submittedName>
</protein>
<keyword evidence="1" id="KW-0808">Transferase</keyword>
<dbReference type="Gene3D" id="3.10.10.10">
    <property type="entry name" value="HIV Type 1 Reverse Transcriptase, subunit A, domain 1"/>
    <property type="match status" value="1"/>
</dbReference>
<comment type="caution">
    <text evidence="8">The sequence shown here is derived from an EMBL/GenBank/DDBJ whole genome shotgun (WGS) entry which is preliminary data.</text>
</comment>
<name>A0A6L2K5L8_TANCI</name>
<evidence type="ECO:0000256" key="1">
    <source>
        <dbReference type="ARBA" id="ARBA00022679"/>
    </source>
</evidence>
<accession>A0A6L2K5L8</accession>
<evidence type="ECO:0000256" key="2">
    <source>
        <dbReference type="ARBA" id="ARBA00022695"/>
    </source>
</evidence>
<keyword evidence="6 8" id="KW-0695">RNA-directed DNA polymerase</keyword>
<dbReference type="PANTHER" id="PTHR34072:SF57">
    <property type="entry name" value="RNA-DIRECTED DNA POLYMERASE"/>
    <property type="match status" value="1"/>
</dbReference>